<feature type="non-terminal residue" evidence="3">
    <location>
        <position position="44"/>
    </location>
</feature>
<dbReference type="PANTHER" id="PTHR24320">
    <property type="entry name" value="RETINOL DEHYDROGENASE"/>
    <property type="match status" value="1"/>
</dbReference>
<reference evidence="3" key="1">
    <citation type="journal article" date="2019" name="Sci. Rep.">
        <title>Draft genome of Tanacetum cinerariifolium, the natural source of mosquito coil.</title>
        <authorList>
            <person name="Yamashiro T."/>
            <person name="Shiraishi A."/>
            <person name="Satake H."/>
            <person name="Nakayama K."/>
        </authorList>
    </citation>
    <scope>NUCLEOTIDE SEQUENCE</scope>
</reference>
<sequence length="44" mass="4999">HYDATRAYAISKLANVLHTKELARRLQHMEADVTVNCVHPGIVR</sequence>
<dbReference type="GO" id="GO:0016491">
    <property type="term" value="F:oxidoreductase activity"/>
    <property type="evidence" value="ECO:0007669"/>
    <property type="project" value="UniProtKB-KW"/>
</dbReference>
<keyword evidence="2" id="KW-0560">Oxidoreductase</keyword>
<gene>
    <name evidence="3" type="ORF">Tci_856262</name>
</gene>
<evidence type="ECO:0000256" key="1">
    <source>
        <dbReference type="ARBA" id="ARBA00006484"/>
    </source>
</evidence>
<dbReference type="PANTHER" id="PTHR24320:SF114">
    <property type="entry name" value="OS03G0115700 PROTEIN"/>
    <property type="match status" value="1"/>
</dbReference>
<evidence type="ECO:0000313" key="3">
    <source>
        <dbReference type="EMBL" id="GFC84292.1"/>
    </source>
</evidence>
<comment type="caution">
    <text evidence="3">The sequence shown here is derived from an EMBL/GenBank/DDBJ whole genome shotgun (WGS) entry which is preliminary data.</text>
</comment>
<proteinExistence type="inferred from homology"/>
<evidence type="ECO:0000256" key="2">
    <source>
        <dbReference type="ARBA" id="ARBA00023002"/>
    </source>
</evidence>
<protein>
    <submittedName>
        <fullName evidence="3">Short-chain dehydrogenase TIC 32, chloroplastic</fullName>
    </submittedName>
</protein>
<feature type="non-terminal residue" evidence="3">
    <location>
        <position position="1"/>
    </location>
</feature>
<name>A0A699RJZ6_TANCI</name>
<dbReference type="SUPFAM" id="SSF51735">
    <property type="entry name" value="NAD(P)-binding Rossmann-fold domains"/>
    <property type="match status" value="1"/>
</dbReference>
<comment type="similarity">
    <text evidence="1">Belongs to the short-chain dehydrogenases/reductases (SDR) family.</text>
</comment>
<organism evidence="3">
    <name type="scientific">Tanacetum cinerariifolium</name>
    <name type="common">Dalmatian daisy</name>
    <name type="synonym">Chrysanthemum cinerariifolium</name>
    <dbReference type="NCBI Taxonomy" id="118510"/>
    <lineage>
        <taxon>Eukaryota</taxon>
        <taxon>Viridiplantae</taxon>
        <taxon>Streptophyta</taxon>
        <taxon>Embryophyta</taxon>
        <taxon>Tracheophyta</taxon>
        <taxon>Spermatophyta</taxon>
        <taxon>Magnoliopsida</taxon>
        <taxon>eudicotyledons</taxon>
        <taxon>Gunneridae</taxon>
        <taxon>Pentapetalae</taxon>
        <taxon>asterids</taxon>
        <taxon>campanulids</taxon>
        <taxon>Asterales</taxon>
        <taxon>Asteraceae</taxon>
        <taxon>Asteroideae</taxon>
        <taxon>Anthemideae</taxon>
        <taxon>Anthemidinae</taxon>
        <taxon>Tanacetum</taxon>
    </lineage>
</organism>
<accession>A0A699RJZ6</accession>
<dbReference type="AlphaFoldDB" id="A0A699RJZ6"/>
<dbReference type="Gene3D" id="3.40.50.720">
    <property type="entry name" value="NAD(P)-binding Rossmann-like Domain"/>
    <property type="match status" value="1"/>
</dbReference>
<dbReference type="EMBL" id="BKCJ011093895">
    <property type="protein sequence ID" value="GFC84292.1"/>
    <property type="molecule type" value="Genomic_DNA"/>
</dbReference>
<dbReference type="InterPro" id="IPR036291">
    <property type="entry name" value="NAD(P)-bd_dom_sf"/>
</dbReference>